<sequence length="192" mass="21775">MAKILETDRTYLFSQFTEFNDPPDEILAELGYQLRVDSLELPKSPTIDCSTLKNTLERRIQLTPLTSEQARRETLVAPILFEVVEPLNLKLNIEYSLVGKKAKGNLDYLIRGHNSLLVIEAKRDDLTRGFTQLAVEMIELGDCYGAVTTGNIWQFAKLRDHQITQDINLYRVPGDLSDLVSILVGILQPEEL</sequence>
<organism evidence="1 2">
    <name type="scientific">Prochlorothrix hollandica PCC 9006 = CALU 1027</name>
    <dbReference type="NCBI Taxonomy" id="317619"/>
    <lineage>
        <taxon>Bacteria</taxon>
        <taxon>Bacillati</taxon>
        <taxon>Cyanobacteriota</taxon>
        <taxon>Cyanophyceae</taxon>
        <taxon>Prochlorotrichales</taxon>
        <taxon>Prochlorotrichaceae</taxon>
        <taxon>Prochlorothrix</taxon>
    </lineage>
</organism>
<evidence type="ECO:0000313" key="1">
    <source>
        <dbReference type="EMBL" id="KKI99653.1"/>
    </source>
</evidence>
<dbReference type="STRING" id="317619.GCA_000332315_00152"/>
<gene>
    <name evidence="1" type="ORF">PROH_07090</name>
</gene>
<dbReference type="OrthoDB" id="466093at2"/>
<evidence type="ECO:0008006" key="3">
    <source>
        <dbReference type="Google" id="ProtNLM"/>
    </source>
</evidence>
<reference evidence="1" key="1">
    <citation type="submission" date="2012-04" db="EMBL/GenBank/DDBJ databases">
        <authorList>
            <person name="Borisov I.G."/>
            <person name="Ivanikova N.V."/>
            <person name="Pinevich A.V."/>
        </authorList>
    </citation>
    <scope>NUCLEOTIDE SEQUENCE</scope>
    <source>
        <strain evidence="1">CALU 1027</strain>
    </source>
</reference>
<name>A0A0M2PY94_PROHO</name>
<dbReference type="AlphaFoldDB" id="A0A0M2PY94"/>
<evidence type="ECO:0000313" key="2">
    <source>
        <dbReference type="Proteomes" id="UP000034681"/>
    </source>
</evidence>
<dbReference type="EMBL" id="AJTX02000004">
    <property type="protein sequence ID" value="KKI99653.1"/>
    <property type="molecule type" value="Genomic_DNA"/>
</dbReference>
<accession>A0A0M2PY94</accession>
<comment type="caution">
    <text evidence="1">The sequence shown here is derived from an EMBL/GenBank/DDBJ whole genome shotgun (WGS) entry which is preliminary data.</text>
</comment>
<keyword evidence="2" id="KW-1185">Reference proteome</keyword>
<dbReference type="Proteomes" id="UP000034681">
    <property type="component" value="Unassembled WGS sequence"/>
</dbReference>
<dbReference type="RefSeq" id="WP_016925485.1">
    <property type="nucleotide sequence ID" value="NZ_KB235933.1"/>
</dbReference>
<proteinExistence type="predicted"/>
<dbReference type="eggNOG" id="ENOG502ZF3I">
    <property type="taxonomic scope" value="Bacteria"/>
</dbReference>
<protein>
    <recommendedName>
        <fullName evidence="3">Type I restriction enzyme R protein N-terminal domain-containing protein</fullName>
    </recommendedName>
</protein>